<protein>
    <submittedName>
        <fullName evidence="1">Uncharacterized protein</fullName>
    </submittedName>
</protein>
<evidence type="ECO:0000313" key="2">
    <source>
        <dbReference type="Proteomes" id="UP001224644"/>
    </source>
</evidence>
<sequence length="68" mass="7070">MLHSGLAAIPIPNPLPALDPLTALAPAGTLAARISDLPDPDHFAEALRVYIATLPTSTTHDFSCKPAL</sequence>
<gene>
    <name evidence="1" type="ORF">QWZ12_16370</name>
</gene>
<evidence type="ECO:0000313" key="1">
    <source>
        <dbReference type="EMBL" id="MDN3592173.1"/>
    </source>
</evidence>
<dbReference type="EMBL" id="JAUFPX010000016">
    <property type="protein sequence ID" value="MDN3592173.1"/>
    <property type="molecule type" value="Genomic_DNA"/>
</dbReference>
<organism evidence="1 2">
    <name type="scientific">Methylobacterium adhaesivum</name>
    <dbReference type="NCBI Taxonomy" id="333297"/>
    <lineage>
        <taxon>Bacteria</taxon>
        <taxon>Pseudomonadati</taxon>
        <taxon>Pseudomonadota</taxon>
        <taxon>Alphaproteobacteria</taxon>
        <taxon>Hyphomicrobiales</taxon>
        <taxon>Methylobacteriaceae</taxon>
        <taxon>Methylobacterium</taxon>
    </lineage>
</organism>
<accession>A0ABT8BJ29</accession>
<reference evidence="2" key="1">
    <citation type="journal article" date="2019" name="Int. J. Syst. Evol. Microbiol.">
        <title>The Global Catalogue of Microorganisms (GCM) 10K type strain sequencing project: providing services to taxonomists for standard genome sequencing and annotation.</title>
        <authorList>
            <consortium name="The Broad Institute Genomics Platform"/>
            <consortium name="The Broad Institute Genome Sequencing Center for Infectious Disease"/>
            <person name="Wu L."/>
            <person name="Ma J."/>
        </authorList>
    </citation>
    <scope>NUCLEOTIDE SEQUENCE [LARGE SCALE GENOMIC DNA]</scope>
    <source>
        <strain evidence="2">CECT 7069</strain>
    </source>
</reference>
<proteinExistence type="predicted"/>
<comment type="caution">
    <text evidence="1">The sequence shown here is derived from an EMBL/GenBank/DDBJ whole genome shotgun (WGS) entry which is preliminary data.</text>
</comment>
<keyword evidence="2" id="KW-1185">Reference proteome</keyword>
<dbReference type="RefSeq" id="WP_238227795.1">
    <property type="nucleotide sequence ID" value="NZ_BPQD01000037.1"/>
</dbReference>
<name>A0ABT8BJ29_9HYPH</name>
<dbReference type="Proteomes" id="UP001224644">
    <property type="component" value="Unassembled WGS sequence"/>
</dbReference>